<evidence type="ECO:0000259" key="15">
    <source>
        <dbReference type="Pfam" id="PF07715"/>
    </source>
</evidence>
<dbReference type="PANTHER" id="PTHR30069:SF53">
    <property type="entry name" value="COLICIN I RECEPTOR-RELATED"/>
    <property type="match status" value="1"/>
</dbReference>
<dbReference type="GO" id="GO:0006811">
    <property type="term" value="P:monoatomic ion transport"/>
    <property type="evidence" value="ECO:0007669"/>
    <property type="project" value="UniProtKB-KW"/>
</dbReference>
<dbReference type="AlphaFoldDB" id="A0A4R5UQH0"/>
<evidence type="ECO:0000256" key="6">
    <source>
        <dbReference type="ARBA" id="ARBA00023065"/>
    </source>
</evidence>
<dbReference type="InterPro" id="IPR012910">
    <property type="entry name" value="Plug_dom"/>
</dbReference>
<dbReference type="GO" id="GO:0015889">
    <property type="term" value="P:cobalamin transport"/>
    <property type="evidence" value="ECO:0007669"/>
    <property type="project" value="TreeGrafter"/>
</dbReference>
<keyword evidence="8 10" id="KW-0472">Membrane</keyword>
<evidence type="ECO:0000313" key="16">
    <source>
        <dbReference type="EMBL" id="TDK41213.1"/>
    </source>
</evidence>
<dbReference type="Pfam" id="PF07715">
    <property type="entry name" value="Plug"/>
    <property type="match status" value="1"/>
</dbReference>
<keyword evidence="4 10" id="KW-0812">Transmembrane</keyword>
<dbReference type="PROSITE" id="PS01156">
    <property type="entry name" value="TONB_DEPENDENT_REC_2"/>
    <property type="match status" value="1"/>
</dbReference>
<feature type="short sequence motif" description="TonB C-terminal box" evidence="11">
    <location>
        <begin position="626"/>
        <end position="643"/>
    </location>
</feature>
<keyword evidence="7 12" id="KW-0798">TonB box</keyword>
<dbReference type="InterPro" id="IPR010917">
    <property type="entry name" value="TonB_rcpt_CS"/>
</dbReference>
<dbReference type="InterPro" id="IPR037066">
    <property type="entry name" value="Plug_dom_sf"/>
</dbReference>
<protein>
    <submittedName>
        <fullName evidence="16">TonB-dependent receptor</fullName>
    </submittedName>
</protein>
<feature type="domain" description="TonB-dependent receptor plug" evidence="15">
    <location>
        <begin position="73"/>
        <end position="180"/>
    </location>
</feature>
<evidence type="ECO:0000256" key="12">
    <source>
        <dbReference type="RuleBase" id="RU003357"/>
    </source>
</evidence>
<keyword evidence="2 10" id="KW-0813">Transport</keyword>
<evidence type="ECO:0000256" key="13">
    <source>
        <dbReference type="SAM" id="MobiDB-lite"/>
    </source>
</evidence>
<dbReference type="EMBL" id="SMUV01000074">
    <property type="protein sequence ID" value="TDK41213.1"/>
    <property type="molecule type" value="Genomic_DNA"/>
</dbReference>
<evidence type="ECO:0000259" key="14">
    <source>
        <dbReference type="Pfam" id="PF00593"/>
    </source>
</evidence>
<dbReference type="OrthoDB" id="9796221at2"/>
<dbReference type="InterPro" id="IPR036942">
    <property type="entry name" value="Beta-barrel_TonB_sf"/>
</dbReference>
<comment type="similarity">
    <text evidence="10 12">Belongs to the TonB-dependent receptor family.</text>
</comment>
<keyword evidence="9 10" id="KW-0998">Cell outer membrane</keyword>
<proteinExistence type="inferred from homology"/>
<dbReference type="CDD" id="cd01347">
    <property type="entry name" value="ligand_gated_channel"/>
    <property type="match status" value="1"/>
</dbReference>
<comment type="caution">
    <text evidence="16">The sequence shown here is derived from an EMBL/GenBank/DDBJ whole genome shotgun (WGS) entry which is preliminary data.</text>
</comment>
<dbReference type="InterPro" id="IPR000531">
    <property type="entry name" value="Beta-barrel_TonB"/>
</dbReference>
<keyword evidence="17" id="KW-1185">Reference proteome</keyword>
<evidence type="ECO:0000256" key="9">
    <source>
        <dbReference type="ARBA" id="ARBA00023237"/>
    </source>
</evidence>
<evidence type="ECO:0000313" key="17">
    <source>
        <dbReference type="Proteomes" id="UP000295301"/>
    </source>
</evidence>
<keyword evidence="3 10" id="KW-1134">Transmembrane beta strand</keyword>
<dbReference type="Pfam" id="PF00593">
    <property type="entry name" value="TonB_dep_Rec_b-barrel"/>
    <property type="match status" value="1"/>
</dbReference>
<name>A0A4R5UQH0_9RHOB</name>
<evidence type="ECO:0000256" key="7">
    <source>
        <dbReference type="ARBA" id="ARBA00023077"/>
    </source>
</evidence>
<keyword evidence="16" id="KW-0675">Receptor</keyword>
<feature type="domain" description="TonB-dependent receptor-like beta-barrel" evidence="14">
    <location>
        <begin position="215"/>
        <end position="617"/>
    </location>
</feature>
<dbReference type="InterPro" id="IPR039426">
    <property type="entry name" value="TonB-dep_rcpt-like"/>
</dbReference>
<dbReference type="Gene3D" id="2.170.130.10">
    <property type="entry name" value="TonB-dependent receptor, plug domain"/>
    <property type="match status" value="1"/>
</dbReference>
<evidence type="ECO:0000256" key="4">
    <source>
        <dbReference type="ARBA" id="ARBA00022692"/>
    </source>
</evidence>
<reference evidence="16 17" key="1">
    <citation type="submission" date="2019-03" db="EMBL/GenBank/DDBJ databases">
        <title>Ruegeria lutea sp. nov., a novel strain, isolated from marine sediment, the Masan Bay, South Korea.</title>
        <authorList>
            <person name="Kim J."/>
            <person name="Kim D.-Y."/>
            <person name="Lee S.-S."/>
        </authorList>
    </citation>
    <scope>NUCLEOTIDE SEQUENCE [LARGE SCALE GENOMIC DNA]</scope>
    <source>
        <strain evidence="16 17">318-1</strain>
    </source>
</reference>
<comment type="subcellular location">
    <subcellularLocation>
        <location evidence="1 10">Cell outer membrane</location>
        <topology evidence="1 10">Multi-pass membrane protein</topology>
    </subcellularLocation>
</comment>
<evidence type="ECO:0000256" key="2">
    <source>
        <dbReference type="ARBA" id="ARBA00022448"/>
    </source>
</evidence>
<evidence type="ECO:0000256" key="10">
    <source>
        <dbReference type="PROSITE-ProRule" id="PRU01360"/>
    </source>
</evidence>
<evidence type="ECO:0000256" key="3">
    <source>
        <dbReference type="ARBA" id="ARBA00022452"/>
    </source>
</evidence>
<gene>
    <name evidence="16" type="ORF">E1832_21220</name>
</gene>
<keyword evidence="5" id="KW-0732">Signal</keyword>
<evidence type="ECO:0000256" key="1">
    <source>
        <dbReference type="ARBA" id="ARBA00004571"/>
    </source>
</evidence>
<keyword evidence="6" id="KW-0406">Ion transport</keyword>
<accession>A0A4R5UQH0</accession>
<evidence type="ECO:0000256" key="11">
    <source>
        <dbReference type="PROSITE-ProRule" id="PRU10144"/>
    </source>
</evidence>
<dbReference type="Gene3D" id="2.40.170.20">
    <property type="entry name" value="TonB-dependent receptor, beta-barrel domain"/>
    <property type="match status" value="1"/>
</dbReference>
<dbReference type="SUPFAM" id="SSF56935">
    <property type="entry name" value="Porins"/>
    <property type="match status" value="1"/>
</dbReference>
<dbReference type="GO" id="GO:0009279">
    <property type="term" value="C:cell outer membrane"/>
    <property type="evidence" value="ECO:0007669"/>
    <property type="project" value="UniProtKB-SubCell"/>
</dbReference>
<evidence type="ECO:0000256" key="5">
    <source>
        <dbReference type="ARBA" id="ARBA00022729"/>
    </source>
</evidence>
<sequence length="643" mass="68339">MTNSPFAEERVQSVPFQTSGTTGPERTTTMKIFLATASALAICAGGAARAQEVYDLGEITLSSTKAGGATPLDRTGASVQVITQEDLEKADETTLAEYLARQPGLSVSANGGVGANTTLRIRGLDGKYIKVLVNGIDVTDPSSTQAQFNWGGLTTANLGRVEILKGSSSSLYGSRAVGGVVNISTIKRPDEPGSKVTLSLEGGSYETYRAAAGITYTGARGGVTFGIDRITTDGFSSKSGAGSTEPDGYRGTQITFSADTMATETLKLGLSGYALDSEGEFDEFLGDGAPPYDEKNSTKTRAIRTFAELSAGAVDHTLSFTYLTTDRVSSSNGVDTFFDGERKRLDYTGRYIASDLLTLTFGTDWEEESFTSGTDSGSVETTGLFGEVLYAPTADLDLSASARLDDHSTFGSHVTGRLAAAYRLTGATTLRAVAATGFRAPSLYELYSTLYGNPALQPEESTSFELGLEHEFSAGRSLRATAFHTRIDNLIQFVTLTSWPLPFTGQYQQVPGESRTQGVELAAEWAMNDWLGLFGNYTYTDAEDATGARLLRVPGHDMTVGLTGDFSGGWSGNVNLRHVADRPAEFGTVMGDYTVVNAGVSYAFTDNAEGYLRIENLLDETYETAAGYQASGRALYAGLRASF</sequence>
<dbReference type="PANTHER" id="PTHR30069">
    <property type="entry name" value="TONB-DEPENDENT OUTER MEMBRANE RECEPTOR"/>
    <property type="match status" value="1"/>
</dbReference>
<organism evidence="16 17">
    <name type="scientific">Antarcticimicrobium luteum</name>
    <dbReference type="NCBI Taxonomy" id="2547397"/>
    <lineage>
        <taxon>Bacteria</taxon>
        <taxon>Pseudomonadati</taxon>
        <taxon>Pseudomonadota</taxon>
        <taxon>Alphaproteobacteria</taxon>
        <taxon>Rhodobacterales</taxon>
        <taxon>Paracoccaceae</taxon>
        <taxon>Antarcticimicrobium</taxon>
    </lineage>
</organism>
<dbReference type="Proteomes" id="UP000295301">
    <property type="component" value="Unassembled WGS sequence"/>
</dbReference>
<feature type="region of interest" description="Disordered" evidence="13">
    <location>
        <begin position="1"/>
        <end position="25"/>
    </location>
</feature>
<evidence type="ECO:0000256" key="8">
    <source>
        <dbReference type="ARBA" id="ARBA00023136"/>
    </source>
</evidence>
<dbReference type="PROSITE" id="PS52016">
    <property type="entry name" value="TONB_DEPENDENT_REC_3"/>
    <property type="match status" value="1"/>
</dbReference>